<feature type="domain" description="Cyclic nucleotide-binding" evidence="1">
    <location>
        <begin position="97"/>
        <end position="185"/>
    </location>
</feature>
<dbReference type="AlphaFoldDB" id="A0A7I8V9H1"/>
<dbReference type="Pfam" id="PF00027">
    <property type="entry name" value="cNMP_binding"/>
    <property type="match status" value="1"/>
</dbReference>
<name>A0A7I8V9H1_9ANNE</name>
<dbReference type="InterPro" id="IPR000595">
    <property type="entry name" value="cNMP-bd_dom"/>
</dbReference>
<dbReference type="EMBL" id="CAJFCJ010000002">
    <property type="protein sequence ID" value="CAD5112445.1"/>
    <property type="molecule type" value="Genomic_DNA"/>
</dbReference>
<dbReference type="GO" id="GO:0007283">
    <property type="term" value="P:spermatogenesis"/>
    <property type="evidence" value="ECO:0007669"/>
    <property type="project" value="TreeGrafter"/>
</dbReference>
<dbReference type="InterPro" id="IPR014710">
    <property type="entry name" value="RmlC-like_jellyroll"/>
</dbReference>
<organism evidence="2 3">
    <name type="scientific">Dimorphilus gyrociliatus</name>
    <dbReference type="NCBI Taxonomy" id="2664684"/>
    <lineage>
        <taxon>Eukaryota</taxon>
        <taxon>Metazoa</taxon>
        <taxon>Spiralia</taxon>
        <taxon>Lophotrochozoa</taxon>
        <taxon>Annelida</taxon>
        <taxon>Polychaeta</taxon>
        <taxon>Polychaeta incertae sedis</taxon>
        <taxon>Dinophilidae</taxon>
        <taxon>Dimorphilus</taxon>
    </lineage>
</organism>
<dbReference type="InterPro" id="IPR018490">
    <property type="entry name" value="cNMP-bd_dom_sf"/>
</dbReference>
<evidence type="ECO:0000259" key="1">
    <source>
        <dbReference type="PROSITE" id="PS50042"/>
    </source>
</evidence>
<dbReference type="Proteomes" id="UP000549394">
    <property type="component" value="Unassembled WGS sequence"/>
</dbReference>
<sequence>MIIISESKSIRSAVEMQWNELHRRKRDLNYGRFDASLFSRAQIKTSVPSWAKRIMAKGPLDRADDDCKKLHALLRGLKSFDKFTEPIQLAMCKAFTYFSVDCGRTILRRGHVGQNFYFIFSGSVFVNVEETNSKGQTFYKTEVVLKRGESFGELALLKDIRRTATVTCRESCEMFVVDKEVFAQVCPRIFERELDEKLRFLKSINIFQNKFWSPDKLSSLAFDAQIQQFKTNKVVVKDSWKDEWFYICMTGQCKVIKCLSVHDVRNRRISVREDHGLKGKLKILKTSTISSSEDDDDRDEYFSENEEHRMIDSIEKKRLLAAMEVRYRDLDEEEDTNKSSSNLVLRFREDEIKEESEEEFEEEDRSGIITLNTLMREKKRSNPDRIFVFMHIGNLDSKQAFDIKPLFEKDKDKSSGLILVSNGCKMFRIRKETWKKMMNHESEQLVDHVKSIADNDPYPSERTIISSYLQKCQWESYKRQTVKSALLCSNRFTDIFIRKSANKSNEVINRLRRLSAKSKPDIEPMKKKLNESKERDYVTKWLADSVQLKHKDNEIRIEETITIEDRRRISMIVPKVEKFT</sequence>
<dbReference type="GO" id="GO:0030552">
    <property type="term" value="F:cAMP binding"/>
    <property type="evidence" value="ECO:0007669"/>
    <property type="project" value="TreeGrafter"/>
</dbReference>
<dbReference type="Gene3D" id="2.60.120.10">
    <property type="entry name" value="Jelly Rolls"/>
    <property type="match status" value="2"/>
</dbReference>
<proteinExistence type="predicted"/>
<dbReference type="PROSITE" id="PS00889">
    <property type="entry name" value="CNMP_BINDING_2"/>
    <property type="match status" value="1"/>
</dbReference>
<dbReference type="SUPFAM" id="SSF51206">
    <property type="entry name" value="cAMP-binding domain-like"/>
    <property type="match status" value="2"/>
</dbReference>
<dbReference type="CDD" id="cd00038">
    <property type="entry name" value="CAP_ED"/>
    <property type="match status" value="1"/>
</dbReference>
<accession>A0A7I8V9H1</accession>
<reference evidence="2 3" key="1">
    <citation type="submission" date="2020-08" db="EMBL/GenBank/DDBJ databases">
        <authorList>
            <person name="Hejnol A."/>
        </authorList>
    </citation>
    <scope>NUCLEOTIDE SEQUENCE [LARGE SCALE GENOMIC DNA]</scope>
</reference>
<comment type="caution">
    <text evidence="2">The sequence shown here is derived from an EMBL/GenBank/DDBJ whole genome shotgun (WGS) entry which is preliminary data.</text>
</comment>
<dbReference type="InterPro" id="IPR018488">
    <property type="entry name" value="cNMP-bd_CS"/>
</dbReference>
<evidence type="ECO:0000313" key="3">
    <source>
        <dbReference type="Proteomes" id="UP000549394"/>
    </source>
</evidence>
<keyword evidence="3" id="KW-1185">Reference proteome</keyword>
<dbReference type="OrthoDB" id="166212at2759"/>
<evidence type="ECO:0000313" key="2">
    <source>
        <dbReference type="EMBL" id="CAD5112445.1"/>
    </source>
</evidence>
<dbReference type="PROSITE" id="PS50042">
    <property type="entry name" value="CNMP_BINDING_3"/>
    <property type="match status" value="1"/>
</dbReference>
<dbReference type="SMART" id="SM00100">
    <property type="entry name" value="cNMP"/>
    <property type="match status" value="1"/>
</dbReference>
<dbReference type="PANTHER" id="PTHR23011:SF43">
    <property type="entry name" value="CYCLIC NUCLEOTIDE-BINDING DOMAIN-CONTAINING PROTEIN 2"/>
    <property type="match status" value="1"/>
</dbReference>
<gene>
    <name evidence="2" type="ORF">DGYR_LOCUS1584</name>
</gene>
<protein>
    <submittedName>
        <fullName evidence="2">DgyrCDS1667</fullName>
    </submittedName>
</protein>
<dbReference type="PANTHER" id="PTHR23011">
    <property type="entry name" value="CYCLIC NUCLEOTIDE-BINDING DOMAIN CONTAINING PROTEIN"/>
    <property type="match status" value="1"/>
</dbReference>